<dbReference type="InterPro" id="IPR058163">
    <property type="entry name" value="LysR-type_TF_proteobact-type"/>
</dbReference>
<dbReference type="CDD" id="cd08471">
    <property type="entry name" value="PBP2_CrgA_like_2"/>
    <property type="match status" value="1"/>
</dbReference>
<dbReference type="PROSITE" id="PS50931">
    <property type="entry name" value="HTH_LYSR"/>
    <property type="match status" value="1"/>
</dbReference>
<dbReference type="GO" id="GO:0003700">
    <property type="term" value="F:DNA-binding transcription factor activity"/>
    <property type="evidence" value="ECO:0007669"/>
    <property type="project" value="InterPro"/>
</dbReference>
<dbReference type="Gene3D" id="1.10.10.10">
    <property type="entry name" value="Winged helix-like DNA-binding domain superfamily/Winged helix DNA-binding domain"/>
    <property type="match status" value="1"/>
</dbReference>
<evidence type="ECO:0000256" key="1">
    <source>
        <dbReference type="ARBA" id="ARBA00009437"/>
    </source>
</evidence>
<keyword evidence="7" id="KW-1185">Reference proteome</keyword>
<dbReference type="InterPro" id="IPR036390">
    <property type="entry name" value="WH_DNA-bd_sf"/>
</dbReference>
<dbReference type="PANTHER" id="PTHR30537">
    <property type="entry name" value="HTH-TYPE TRANSCRIPTIONAL REGULATOR"/>
    <property type="match status" value="1"/>
</dbReference>
<organism evidence="6 7">
    <name type="scientific">Pseudomonas berkeleyensis</name>
    <dbReference type="NCBI Taxonomy" id="2726956"/>
    <lineage>
        <taxon>Bacteria</taxon>
        <taxon>Pseudomonadati</taxon>
        <taxon>Pseudomonadota</taxon>
        <taxon>Gammaproteobacteria</taxon>
        <taxon>Pseudomonadales</taxon>
        <taxon>Pseudomonadaceae</taxon>
        <taxon>Pseudomonas</taxon>
    </lineage>
</organism>
<evidence type="ECO:0000256" key="4">
    <source>
        <dbReference type="ARBA" id="ARBA00023163"/>
    </source>
</evidence>
<dbReference type="GO" id="GO:0043565">
    <property type="term" value="F:sequence-specific DNA binding"/>
    <property type="evidence" value="ECO:0007669"/>
    <property type="project" value="TreeGrafter"/>
</dbReference>
<dbReference type="FunFam" id="1.10.10.10:FF:000001">
    <property type="entry name" value="LysR family transcriptional regulator"/>
    <property type="match status" value="1"/>
</dbReference>
<dbReference type="PANTHER" id="PTHR30537:SF5">
    <property type="entry name" value="HTH-TYPE TRANSCRIPTIONAL ACTIVATOR TTDR-RELATED"/>
    <property type="match status" value="1"/>
</dbReference>
<dbReference type="SUPFAM" id="SSF46785">
    <property type="entry name" value="Winged helix' DNA-binding domain"/>
    <property type="match status" value="1"/>
</dbReference>
<dbReference type="Pfam" id="PF00126">
    <property type="entry name" value="HTH_1"/>
    <property type="match status" value="1"/>
</dbReference>
<dbReference type="Pfam" id="PF03466">
    <property type="entry name" value="LysR_substrate"/>
    <property type="match status" value="1"/>
</dbReference>
<keyword evidence="4" id="KW-0804">Transcription</keyword>
<dbReference type="EMBL" id="CP059139">
    <property type="protein sequence ID" value="QMV61965.1"/>
    <property type="molecule type" value="Genomic_DNA"/>
</dbReference>
<dbReference type="InterPro" id="IPR000847">
    <property type="entry name" value="LysR_HTH_N"/>
</dbReference>
<dbReference type="SUPFAM" id="SSF53850">
    <property type="entry name" value="Periplasmic binding protein-like II"/>
    <property type="match status" value="1"/>
</dbReference>
<protein>
    <submittedName>
        <fullName evidence="6">LysR family transcriptional regulator</fullName>
    </submittedName>
</protein>
<dbReference type="GO" id="GO:0006351">
    <property type="term" value="P:DNA-templated transcription"/>
    <property type="evidence" value="ECO:0007669"/>
    <property type="project" value="TreeGrafter"/>
</dbReference>
<evidence type="ECO:0000313" key="7">
    <source>
        <dbReference type="Proteomes" id="UP000515276"/>
    </source>
</evidence>
<proteinExistence type="inferred from homology"/>
<dbReference type="InterPro" id="IPR036388">
    <property type="entry name" value="WH-like_DNA-bd_sf"/>
</dbReference>
<dbReference type="InterPro" id="IPR005119">
    <property type="entry name" value="LysR_subst-bd"/>
</dbReference>
<keyword evidence="3" id="KW-0238">DNA-binding</keyword>
<name>A0A7G5DJP0_9PSED</name>
<dbReference type="Gene3D" id="3.40.190.290">
    <property type="match status" value="1"/>
</dbReference>
<evidence type="ECO:0000256" key="2">
    <source>
        <dbReference type="ARBA" id="ARBA00023015"/>
    </source>
</evidence>
<reference evidence="6 7" key="1">
    <citation type="journal article" date="2020" name="G3 (Bethesda)">
        <title>CeMbio - The Caenorhabditis elegans Microbiome Resource.</title>
        <authorList>
            <person name="Dirksen P."/>
            <person name="Assie A."/>
            <person name="Zimmermann J."/>
            <person name="Zhang F."/>
            <person name="Tietje A.M."/>
            <person name="Marsh S.A."/>
            <person name="Felix M.A."/>
            <person name="Shapira M."/>
            <person name="Kaleta C."/>
            <person name="Schulenburg H."/>
            <person name="Samuel B."/>
        </authorList>
    </citation>
    <scope>NUCLEOTIDE SEQUENCE [LARGE SCALE GENOMIC DNA]</scope>
    <source>
        <strain evidence="6 7">MSPm1</strain>
    </source>
</reference>
<evidence type="ECO:0000313" key="6">
    <source>
        <dbReference type="EMBL" id="QMV61965.1"/>
    </source>
</evidence>
<evidence type="ECO:0000256" key="3">
    <source>
        <dbReference type="ARBA" id="ARBA00023125"/>
    </source>
</evidence>
<evidence type="ECO:0000259" key="5">
    <source>
        <dbReference type="PROSITE" id="PS50931"/>
    </source>
</evidence>
<comment type="similarity">
    <text evidence="1">Belongs to the LysR transcriptional regulatory family.</text>
</comment>
<feature type="domain" description="HTH lysR-type" evidence="5">
    <location>
        <begin position="1"/>
        <end position="59"/>
    </location>
</feature>
<dbReference type="Proteomes" id="UP000515276">
    <property type="component" value="Chromosome"/>
</dbReference>
<dbReference type="AlphaFoldDB" id="A0A7G5DJP0"/>
<sequence length="315" mass="34236">MDRFQEMRVLLAVTEAESFAGGAKLLGISPPSVTRAVAALEARLGTLLLARSTRSLRLTEAGQRYVEDCRRILLELEEAEELAAGGSVRPRGRLTVTAPVMFGELFGELFLIPRIAQYLDTHPDVEVNALLVDRVVNMMEEGIDVAVRIGSLPEGDHPALQVGQIRPVVCASPAFLDRVGRPRHPDELRDAPIVMSSASTLLSNWQFIGADGPFGFMPQPRFTVSSNQAAISVARLGWGYTRVLSYQVADAVARGEIELVLEAFEPPALPVHIIHQGGRQVSAKVRTFVDHCAASFRADPPCARPGLHLPHEPSS</sequence>
<gene>
    <name evidence="6" type="ORF">HS968_18265</name>
</gene>
<keyword evidence="2" id="KW-0805">Transcription regulation</keyword>
<accession>A0A7G5DJP0</accession>